<gene>
    <name evidence="2" type="ORF">E1091_15755</name>
</gene>
<keyword evidence="3" id="KW-1185">Reference proteome</keyword>
<organism evidence="2 3">
    <name type="scientific">Micromonospora fluostatini</name>
    <dbReference type="NCBI Taxonomy" id="1629071"/>
    <lineage>
        <taxon>Bacteria</taxon>
        <taxon>Bacillati</taxon>
        <taxon>Actinomycetota</taxon>
        <taxon>Actinomycetes</taxon>
        <taxon>Micromonosporales</taxon>
        <taxon>Micromonosporaceae</taxon>
        <taxon>Micromonospora</taxon>
    </lineage>
</organism>
<protein>
    <submittedName>
        <fullName evidence="2">Uncharacterized protein</fullName>
    </submittedName>
</protein>
<feature type="region of interest" description="Disordered" evidence="1">
    <location>
        <begin position="210"/>
        <end position="229"/>
    </location>
</feature>
<sequence>MTNVPQQNGSAPPTVTVGRLPDLPVCGGPATLIVEMFADPARGVLRGSVSVCTGDEAYVMAALADAAIPAEVHAVAGIARCGDGRDHLADARLTGPVITDGAGQPAGVRIARAAMAREITRRSYAIDGRPALPAPSEIRFPGRAVNDLVAIIGLDTIEQAQAWAAAIGAARGASVRDTVGRTGNPERVYCAWALWRGWSVMVTATEPGDGARVPAEPAPAPMPAGAVVR</sequence>
<evidence type="ECO:0000313" key="2">
    <source>
        <dbReference type="EMBL" id="TDB87497.1"/>
    </source>
</evidence>
<reference evidence="2 3" key="1">
    <citation type="submission" date="2019-02" db="EMBL/GenBank/DDBJ databases">
        <title>Draft genome sequences of novel Actinobacteria.</title>
        <authorList>
            <person name="Sahin N."/>
            <person name="Ay H."/>
            <person name="Saygin H."/>
        </authorList>
    </citation>
    <scope>NUCLEOTIDE SEQUENCE [LARGE SCALE GENOMIC DNA]</scope>
    <source>
        <strain evidence="2 3">JCM 30529</strain>
    </source>
</reference>
<dbReference type="Proteomes" id="UP000295626">
    <property type="component" value="Unassembled WGS sequence"/>
</dbReference>
<accession>A0ABY2DDV1</accession>
<evidence type="ECO:0000256" key="1">
    <source>
        <dbReference type="SAM" id="MobiDB-lite"/>
    </source>
</evidence>
<name>A0ABY2DDV1_9ACTN</name>
<comment type="caution">
    <text evidence="2">The sequence shown here is derived from an EMBL/GenBank/DDBJ whole genome shotgun (WGS) entry which is preliminary data.</text>
</comment>
<proteinExistence type="predicted"/>
<dbReference type="EMBL" id="SMKE01000673">
    <property type="protein sequence ID" value="TDB87497.1"/>
    <property type="molecule type" value="Genomic_DNA"/>
</dbReference>
<evidence type="ECO:0000313" key="3">
    <source>
        <dbReference type="Proteomes" id="UP000295626"/>
    </source>
</evidence>